<evidence type="ECO:0000313" key="4">
    <source>
        <dbReference type="EMBL" id="TNN24549.1"/>
    </source>
</evidence>
<dbReference type="OrthoDB" id="37886at2759"/>
<dbReference type="AlphaFoldDB" id="A0A4Z2E710"/>
<protein>
    <submittedName>
        <fullName evidence="4">Annexin A2</fullName>
    </submittedName>
</protein>
<dbReference type="InterPro" id="IPR001464">
    <property type="entry name" value="Annexin"/>
</dbReference>
<evidence type="ECO:0000256" key="3">
    <source>
        <dbReference type="ARBA" id="ARBA00023216"/>
    </source>
</evidence>
<comment type="caution">
    <text evidence="4">The sequence shown here is derived from an EMBL/GenBank/DDBJ whole genome shotgun (WGS) entry which is preliminary data.</text>
</comment>
<dbReference type="PRINTS" id="PR00196">
    <property type="entry name" value="ANNEXIN"/>
</dbReference>
<dbReference type="SUPFAM" id="SSF47874">
    <property type="entry name" value="Annexin"/>
    <property type="match status" value="1"/>
</dbReference>
<dbReference type="GO" id="GO:0005544">
    <property type="term" value="F:calcium-dependent phospholipid binding"/>
    <property type="evidence" value="ECO:0007669"/>
    <property type="project" value="InterPro"/>
</dbReference>
<dbReference type="Pfam" id="PF00191">
    <property type="entry name" value="Annexin"/>
    <property type="match status" value="1"/>
</dbReference>
<evidence type="ECO:0000313" key="5">
    <source>
        <dbReference type="Proteomes" id="UP000314294"/>
    </source>
</evidence>
<evidence type="ECO:0000256" key="2">
    <source>
        <dbReference type="ARBA" id="ARBA00022737"/>
    </source>
</evidence>
<comment type="similarity">
    <text evidence="1">Belongs to the annexin family.</text>
</comment>
<sequence length="65" mass="7554">MKGKGAKEKVVTRILVSRCEVDLMKIRTEFRRQHKRSLYQTLSVSRPPCRPPCRQEVSVPDPVCE</sequence>
<name>A0A4Z2E710_9TELE</name>
<keyword evidence="3" id="KW-0041">Annexin</keyword>
<evidence type="ECO:0000256" key="1">
    <source>
        <dbReference type="ARBA" id="ARBA00007831"/>
    </source>
</evidence>
<proteinExistence type="inferred from homology"/>
<dbReference type="InterPro" id="IPR018502">
    <property type="entry name" value="Annexin_repeat"/>
</dbReference>
<dbReference type="Gene3D" id="1.10.220.10">
    <property type="entry name" value="Annexin"/>
    <property type="match status" value="1"/>
</dbReference>
<keyword evidence="5" id="KW-1185">Reference proteome</keyword>
<dbReference type="GO" id="GO:0005509">
    <property type="term" value="F:calcium ion binding"/>
    <property type="evidence" value="ECO:0007669"/>
    <property type="project" value="InterPro"/>
</dbReference>
<reference evidence="4 5" key="1">
    <citation type="submission" date="2019-03" db="EMBL/GenBank/DDBJ databases">
        <title>First draft genome of Liparis tanakae, snailfish: a comprehensive survey of snailfish specific genes.</title>
        <authorList>
            <person name="Kim W."/>
            <person name="Song I."/>
            <person name="Jeong J.-H."/>
            <person name="Kim D."/>
            <person name="Kim S."/>
            <person name="Ryu S."/>
            <person name="Song J.Y."/>
            <person name="Lee S.K."/>
        </authorList>
    </citation>
    <scope>NUCLEOTIDE SEQUENCE [LARGE SCALE GENOMIC DNA]</scope>
    <source>
        <tissue evidence="4">Muscle</tissue>
    </source>
</reference>
<keyword evidence="2" id="KW-0677">Repeat</keyword>
<dbReference type="EMBL" id="SRLO01015033">
    <property type="protein sequence ID" value="TNN24549.1"/>
    <property type="molecule type" value="Genomic_DNA"/>
</dbReference>
<dbReference type="Proteomes" id="UP000314294">
    <property type="component" value="Unassembled WGS sequence"/>
</dbReference>
<organism evidence="4 5">
    <name type="scientific">Liparis tanakae</name>
    <name type="common">Tanaka's snailfish</name>
    <dbReference type="NCBI Taxonomy" id="230148"/>
    <lineage>
        <taxon>Eukaryota</taxon>
        <taxon>Metazoa</taxon>
        <taxon>Chordata</taxon>
        <taxon>Craniata</taxon>
        <taxon>Vertebrata</taxon>
        <taxon>Euteleostomi</taxon>
        <taxon>Actinopterygii</taxon>
        <taxon>Neopterygii</taxon>
        <taxon>Teleostei</taxon>
        <taxon>Neoteleostei</taxon>
        <taxon>Acanthomorphata</taxon>
        <taxon>Eupercaria</taxon>
        <taxon>Perciformes</taxon>
        <taxon>Cottioidei</taxon>
        <taxon>Cottales</taxon>
        <taxon>Liparidae</taxon>
        <taxon>Liparis</taxon>
    </lineage>
</organism>
<accession>A0A4Z2E710</accession>
<gene>
    <name evidence="4" type="primary">ANXA2_0</name>
    <name evidence="4" type="ORF">EYF80_065325</name>
</gene>
<dbReference type="InterPro" id="IPR037104">
    <property type="entry name" value="Annexin_sf"/>
</dbReference>